<dbReference type="EMBL" id="CP013099">
    <property type="protein sequence ID" value="ALP52936.1"/>
    <property type="molecule type" value="Genomic_DNA"/>
</dbReference>
<dbReference type="Pfam" id="PF03960">
    <property type="entry name" value="ArsC"/>
    <property type="match status" value="1"/>
</dbReference>
<dbReference type="PANTHER" id="PTHR30041:SF8">
    <property type="entry name" value="PROTEIN YFFB"/>
    <property type="match status" value="1"/>
</dbReference>
<evidence type="ECO:0000313" key="4">
    <source>
        <dbReference type="Proteomes" id="UP000055136"/>
    </source>
</evidence>
<proteinExistence type="inferred from homology"/>
<dbReference type="Proteomes" id="UP000055136">
    <property type="component" value="Chromosome"/>
</dbReference>
<dbReference type="NCBIfam" id="TIGR01617">
    <property type="entry name" value="arsC_related"/>
    <property type="match status" value="1"/>
</dbReference>
<dbReference type="SUPFAM" id="SSF52833">
    <property type="entry name" value="Thioredoxin-like"/>
    <property type="match status" value="1"/>
</dbReference>
<dbReference type="InterPro" id="IPR006660">
    <property type="entry name" value="Arsenate_reductase-like"/>
</dbReference>
<dbReference type="InterPro" id="IPR006504">
    <property type="entry name" value="Tscrpt_reg_Spx/MgsR"/>
</dbReference>
<reference evidence="3" key="1">
    <citation type="submission" date="2015-10" db="EMBL/GenBank/DDBJ databases">
        <title>Description of Candidatus Tenderia electrophaga gen. nov, sp. nov., an Uncultivated Electroautotroph from a Biocathode Enrichment.</title>
        <authorList>
            <person name="Eddie B.J."/>
            <person name="Malanoski A.P."/>
            <person name="Wang Z."/>
            <person name="Hall R.J."/>
            <person name="Oh S.D."/>
            <person name="Heiner C."/>
            <person name="Lin B."/>
            <person name="Strycharz-Glaven S.M."/>
        </authorList>
    </citation>
    <scope>NUCLEOTIDE SEQUENCE [LARGE SCALE GENOMIC DNA]</scope>
    <source>
        <strain evidence="3">NRL1</strain>
    </source>
</reference>
<evidence type="ECO:0000256" key="1">
    <source>
        <dbReference type="ARBA" id="ARBA00007198"/>
    </source>
</evidence>
<dbReference type="PANTHER" id="PTHR30041">
    <property type="entry name" value="ARSENATE REDUCTASE"/>
    <property type="match status" value="1"/>
</dbReference>
<name>A0A0S2TCR9_9GAMM</name>
<dbReference type="AlphaFoldDB" id="A0A0S2TCR9"/>
<gene>
    <name evidence="3" type="ORF">Tel_07095</name>
</gene>
<dbReference type="NCBIfam" id="NF008107">
    <property type="entry name" value="PRK10853.1"/>
    <property type="match status" value="1"/>
</dbReference>
<keyword evidence="4" id="KW-1185">Reference proteome</keyword>
<dbReference type="KEGG" id="tee:Tel_07095"/>
<dbReference type="InterPro" id="IPR036249">
    <property type="entry name" value="Thioredoxin-like_sf"/>
</dbReference>
<evidence type="ECO:0000256" key="2">
    <source>
        <dbReference type="PROSITE-ProRule" id="PRU01282"/>
    </source>
</evidence>
<dbReference type="PROSITE" id="PS51353">
    <property type="entry name" value="ARSC"/>
    <property type="match status" value="1"/>
</dbReference>
<dbReference type="STRING" id="1748243.Tel_07095"/>
<organism evidence="3 4">
    <name type="scientific">Candidatus Tenderia electrophaga</name>
    <dbReference type="NCBI Taxonomy" id="1748243"/>
    <lineage>
        <taxon>Bacteria</taxon>
        <taxon>Pseudomonadati</taxon>
        <taxon>Pseudomonadota</taxon>
        <taxon>Gammaproteobacteria</taxon>
        <taxon>Candidatus Tenderiales</taxon>
        <taxon>Candidatus Tenderiaceae</taxon>
        <taxon>Candidatus Tenderia</taxon>
    </lineage>
</organism>
<protein>
    <submittedName>
        <fullName evidence="3">Arsenate reductase</fullName>
    </submittedName>
</protein>
<comment type="similarity">
    <text evidence="1 2">Belongs to the ArsC family.</text>
</comment>
<evidence type="ECO:0000313" key="3">
    <source>
        <dbReference type="EMBL" id="ALP52936.1"/>
    </source>
</evidence>
<sequence length="115" mass="13378">MMTTIYGIKNCDTMKKAFKWLDEHGVEYEFHDYKKAALDEKQLKTWVKQLGWEALVNRRGLTWRKLSEAEREDVNAAKAIALMLAKPSLVKRPVLDTGKTLQVGFKPEEYEALFK</sequence>
<dbReference type="Gene3D" id="3.40.30.10">
    <property type="entry name" value="Glutaredoxin"/>
    <property type="match status" value="1"/>
</dbReference>
<dbReference type="CDD" id="cd03035">
    <property type="entry name" value="ArsC_Yffb"/>
    <property type="match status" value="1"/>
</dbReference>
<accession>A0A0S2TCR9</accession>